<keyword evidence="2" id="KW-1185">Reference proteome</keyword>
<evidence type="ECO:0000256" key="1">
    <source>
        <dbReference type="SAM" id="MobiDB-lite"/>
    </source>
</evidence>
<evidence type="ECO:0000313" key="3">
    <source>
        <dbReference type="WBParaSite" id="PDA_v2.g12022.t1"/>
    </source>
</evidence>
<proteinExistence type="predicted"/>
<reference evidence="3" key="1">
    <citation type="submission" date="2022-11" db="UniProtKB">
        <authorList>
            <consortium name="WormBaseParasite"/>
        </authorList>
    </citation>
    <scope>IDENTIFICATION</scope>
</reference>
<evidence type="ECO:0000313" key="2">
    <source>
        <dbReference type="Proteomes" id="UP000887578"/>
    </source>
</evidence>
<sequence>MEDEKQVLAKKNEEQQKIAKAEYQKIYNENRRLKLQLENSQKNSGKTNYRVRKGGRPKYQPQNVNGQNLNQTRFAMQQHLTRNILNPPAQTAPCFPQRLLQQQHFQHEQMMMMQQPWYYSQMPRSSYFQ</sequence>
<feature type="compositionally biased region" description="Polar residues" evidence="1">
    <location>
        <begin position="37"/>
        <end position="47"/>
    </location>
</feature>
<dbReference type="WBParaSite" id="PDA_v2.g12022.t1">
    <property type="protein sequence ID" value="PDA_v2.g12022.t1"/>
    <property type="gene ID" value="PDA_v2.g12022"/>
</dbReference>
<dbReference type="Proteomes" id="UP000887578">
    <property type="component" value="Unplaced"/>
</dbReference>
<feature type="region of interest" description="Disordered" evidence="1">
    <location>
        <begin position="37"/>
        <end position="66"/>
    </location>
</feature>
<accession>A0A914P9U3</accession>
<protein>
    <submittedName>
        <fullName evidence="3">Uncharacterized protein</fullName>
    </submittedName>
</protein>
<organism evidence="2 3">
    <name type="scientific">Panagrolaimus davidi</name>
    <dbReference type="NCBI Taxonomy" id="227884"/>
    <lineage>
        <taxon>Eukaryota</taxon>
        <taxon>Metazoa</taxon>
        <taxon>Ecdysozoa</taxon>
        <taxon>Nematoda</taxon>
        <taxon>Chromadorea</taxon>
        <taxon>Rhabditida</taxon>
        <taxon>Tylenchina</taxon>
        <taxon>Panagrolaimomorpha</taxon>
        <taxon>Panagrolaimoidea</taxon>
        <taxon>Panagrolaimidae</taxon>
        <taxon>Panagrolaimus</taxon>
    </lineage>
</organism>
<name>A0A914P9U3_9BILA</name>
<dbReference type="AlphaFoldDB" id="A0A914P9U3"/>